<dbReference type="PANTHER" id="PTHR12395">
    <property type="entry name" value="DOM-3 RELATED"/>
    <property type="match status" value="1"/>
</dbReference>
<evidence type="ECO:0000256" key="3">
    <source>
        <dbReference type="ARBA" id="ARBA00022722"/>
    </source>
</evidence>
<keyword evidence="7" id="KW-0694">RNA-binding</keyword>
<dbReference type="GO" id="GO:0110155">
    <property type="term" value="P:NAD-cap decapping"/>
    <property type="evidence" value="ECO:0007669"/>
    <property type="project" value="EnsemblFungi"/>
</dbReference>
<organism evidence="9 10">
    <name type="scientific">Naumovozyma castellii</name>
    <name type="common">Yeast</name>
    <name type="synonym">Saccharomyces castellii</name>
    <dbReference type="NCBI Taxonomy" id="27288"/>
    <lineage>
        <taxon>Eukaryota</taxon>
        <taxon>Fungi</taxon>
        <taxon>Dikarya</taxon>
        <taxon>Ascomycota</taxon>
        <taxon>Saccharomycotina</taxon>
        <taxon>Saccharomycetes</taxon>
        <taxon>Saccharomycetales</taxon>
        <taxon>Saccharomycetaceae</taxon>
        <taxon>Naumovozyma</taxon>
    </lineage>
</organism>
<dbReference type="OMA" id="VVTWRGH"/>
<name>G0VF29_NAUCA</name>
<dbReference type="GO" id="GO:0030846">
    <property type="term" value="P:termination of RNA polymerase II transcription, poly(A)-coupled"/>
    <property type="evidence" value="ECO:0007669"/>
    <property type="project" value="EnsemblFungi"/>
</dbReference>
<evidence type="ECO:0000313" key="9">
    <source>
        <dbReference type="EMBL" id="CCC70094.1"/>
    </source>
</evidence>
<keyword evidence="10" id="KW-1185">Reference proteome</keyword>
<dbReference type="GO" id="GO:0031087">
    <property type="term" value="P:deadenylation-independent decapping of nuclear-transcribed mRNA"/>
    <property type="evidence" value="ECO:0007669"/>
    <property type="project" value="EnsemblFungi"/>
</dbReference>
<dbReference type="GO" id="GO:0071035">
    <property type="term" value="P:nuclear polyadenylation-dependent rRNA catabolic process"/>
    <property type="evidence" value="ECO:0007669"/>
    <property type="project" value="EnsemblFungi"/>
</dbReference>
<dbReference type="GO" id="GO:0000166">
    <property type="term" value="F:nucleotide binding"/>
    <property type="evidence" value="ECO:0007669"/>
    <property type="project" value="UniProtKB-KW"/>
</dbReference>
<protein>
    <recommendedName>
        <fullName evidence="7">Decapping nuclease</fullName>
        <ecNumber evidence="7">3.6.1.-</ecNumber>
    </recommendedName>
</protein>
<dbReference type="eggNOG" id="KOG1982">
    <property type="taxonomic scope" value="Eukaryota"/>
</dbReference>
<dbReference type="GO" id="GO:1904595">
    <property type="term" value="P:positive regulation of termination of RNA polymerase II transcription"/>
    <property type="evidence" value="ECO:0007669"/>
    <property type="project" value="EnsemblFungi"/>
</dbReference>
<dbReference type="GO" id="GO:0034353">
    <property type="term" value="F:mRNA 5'-diphosphatase activity"/>
    <property type="evidence" value="ECO:0007669"/>
    <property type="project" value="EnsemblFungi"/>
</dbReference>
<dbReference type="EC" id="3.6.1.-" evidence="7"/>
<dbReference type="KEGG" id="ncs:NCAS_0E00240"/>
<dbReference type="GO" id="GO:0030234">
    <property type="term" value="F:enzyme regulator activity"/>
    <property type="evidence" value="ECO:0007669"/>
    <property type="project" value="EnsemblFungi"/>
</dbReference>
<sequence length="380" mass="43730">MAITANLFVNQKGTTTSLKQPKEISYYSRTQEDEFLVGDDSRLSYYYLPNADLDKKLDLSSGIKKFKDCSKNMKDRCTLNGLLDTIMEHEKCKNKKIKADIITFRGIIRKLISSAFETANFNPINLRIVSFDGQLFIKDMADLNDKKVLNAKENDHIDLGSYSGYKFETLATLSQPVPYVSRATLDKRSKKICNNGDEYVTVVKTGVGSAKLVLGAEIDCVFDFKEDGKDNLKHYAELKCTTQVITAADAHKFERKIFRTWLQCFLVGIPRIIYGFRDENYVLKTIEEYSTDEIPILLKNNNTKMNSMCLDAIKWYGLFTEWLLKIIPRDQPKEIRPYKLVLENNHLKLSEIESTDEEYDSLVNGESVLSKEFQEWRLSL</sequence>
<feature type="domain" description="RAI1-like" evidence="8">
    <location>
        <begin position="19"/>
        <end position="373"/>
    </location>
</feature>
<dbReference type="InterPro" id="IPR039039">
    <property type="entry name" value="RAI1-like_fam"/>
</dbReference>
<dbReference type="GO" id="GO:0046872">
    <property type="term" value="F:metal ion binding"/>
    <property type="evidence" value="ECO:0007669"/>
    <property type="project" value="UniProtKB-KW"/>
</dbReference>
<dbReference type="STRING" id="1064592.G0VF29"/>
<comment type="subcellular location">
    <subcellularLocation>
        <location evidence="7">Nucleus</location>
    </subcellularLocation>
</comment>
<evidence type="ECO:0000256" key="4">
    <source>
        <dbReference type="ARBA" id="ARBA00044676"/>
    </source>
</evidence>
<comment type="catalytic activity">
    <reaction evidence="6">
        <text>a 5'-end NAD(+)-phospho-ribonucleoside in mRNA + H2O = a 5'-end phospho-ribonucleoside in mRNA + NAD(+) + H(+)</text>
        <dbReference type="Rhea" id="RHEA:60880"/>
        <dbReference type="Rhea" id="RHEA-COMP:15692"/>
        <dbReference type="Rhea" id="RHEA-COMP:15698"/>
        <dbReference type="ChEBI" id="CHEBI:15377"/>
        <dbReference type="ChEBI" id="CHEBI:15378"/>
        <dbReference type="ChEBI" id="CHEBI:57540"/>
        <dbReference type="ChEBI" id="CHEBI:138282"/>
        <dbReference type="ChEBI" id="CHEBI:144029"/>
    </reaction>
    <physiologicalReaction direction="left-to-right" evidence="6">
        <dbReference type="Rhea" id="RHEA:60881"/>
    </physiologicalReaction>
</comment>
<evidence type="ECO:0000259" key="8">
    <source>
        <dbReference type="Pfam" id="PF08652"/>
    </source>
</evidence>
<dbReference type="RefSeq" id="XP_003676455.1">
    <property type="nucleotide sequence ID" value="XM_003676407.1"/>
</dbReference>
<dbReference type="GO" id="GO:0110103">
    <property type="term" value="C:RNA polymerase II termination complex"/>
    <property type="evidence" value="ECO:0007669"/>
    <property type="project" value="EnsemblFungi"/>
</dbReference>
<dbReference type="Pfam" id="PF08652">
    <property type="entry name" value="RAI1"/>
    <property type="match status" value="1"/>
</dbReference>
<comment type="catalytic activity">
    <reaction evidence="4">
        <text>a 5'-end (N(7)-methyl 5'-triphosphoguanosine)-ribonucleoside-ribonucleotide in mRNA + H2O = a (N(7)-methyl 5'-triphosphoguanosine)-nucleoside + a 5'-end phospho-ribonucleoside in mRNA + H(+)</text>
        <dbReference type="Rhea" id="RHEA:66928"/>
        <dbReference type="Rhea" id="RHEA-COMP:15692"/>
        <dbReference type="Rhea" id="RHEA-COMP:17313"/>
        <dbReference type="ChEBI" id="CHEBI:15377"/>
        <dbReference type="ChEBI" id="CHEBI:15378"/>
        <dbReference type="ChEBI" id="CHEBI:138282"/>
        <dbReference type="ChEBI" id="CHEBI:172876"/>
        <dbReference type="ChEBI" id="CHEBI:172877"/>
    </reaction>
    <physiologicalReaction direction="left-to-right" evidence="4">
        <dbReference type="Rhea" id="RHEA:66929"/>
    </physiologicalReaction>
</comment>
<comment type="cofactor">
    <cofactor evidence="1 7">
        <name>a divalent metal cation</name>
        <dbReference type="ChEBI" id="CHEBI:60240"/>
    </cofactor>
</comment>
<gene>
    <name evidence="9" type="primary">NCAS0E00240</name>
    <name evidence="9" type="ordered locus">NCAS_0E00240</name>
</gene>
<dbReference type="GeneID" id="96903727"/>
<keyword evidence="3 7" id="KW-0540">Nuclease</keyword>
<dbReference type="GO" id="GO:0090730">
    <property type="term" value="C:Las1 complex"/>
    <property type="evidence" value="ECO:0007669"/>
    <property type="project" value="EnsemblFungi"/>
</dbReference>
<reference evidence="9 10" key="1">
    <citation type="journal article" date="2011" name="Proc. Natl. Acad. Sci. U.S.A.">
        <title>Evolutionary erosion of yeast sex chromosomes by mating-type switching accidents.</title>
        <authorList>
            <person name="Gordon J.L."/>
            <person name="Armisen D."/>
            <person name="Proux-Wera E."/>
            <person name="Oheigeartaigh S.S."/>
            <person name="Byrne K.P."/>
            <person name="Wolfe K.H."/>
        </authorList>
    </citation>
    <scope>NUCLEOTIDE SEQUENCE [LARGE SCALE GENOMIC DNA]</scope>
    <source>
        <strain evidence="10">ATCC 76901 / BCRC 22586 / CBS 4309 / NBRC 1992 / NRRL Y-12630</strain>
    </source>
</reference>
<comment type="similarity">
    <text evidence="2 7">Belongs to the DXO/Dom3Z family.</text>
</comment>
<evidence type="ECO:0000256" key="1">
    <source>
        <dbReference type="ARBA" id="ARBA00001968"/>
    </source>
</evidence>
<dbReference type="HOGENOM" id="CLU_024877_4_1_1"/>
<dbReference type="AlphaFoldDB" id="G0VF29"/>
<accession>G0VF29</accession>
<dbReference type="GO" id="GO:0003723">
    <property type="term" value="F:RNA binding"/>
    <property type="evidence" value="ECO:0007669"/>
    <property type="project" value="UniProtKB-KW"/>
</dbReference>
<dbReference type="Proteomes" id="UP000001640">
    <property type="component" value="Chromosome 5"/>
</dbReference>
<dbReference type="GO" id="GO:1990174">
    <property type="term" value="F:phosphodiesterase decapping endonuclease activity"/>
    <property type="evidence" value="ECO:0007669"/>
    <property type="project" value="EnsemblFungi"/>
</dbReference>
<keyword evidence="7" id="KW-0539">Nucleus</keyword>
<evidence type="ECO:0000256" key="6">
    <source>
        <dbReference type="ARBA" id="ARBA00048124"/>
    </source>
</evidence>
<keyword evidence="7" id="KW-0378">Hydrolase</keyword>
<dbReference type="OrthoDB" id="5853397at2759"/>
<evidence type="ECO:0000313" key="10">
    <source>
        <dbReference type="Proteomes" id="UP000001640"/>
    </source>
</evidence>
<dbReference type="EMBL" id="HE576756">
    <property type="protein sequence ID" value="CCC70094.1"/>
    <property type="molecule type" value="Genomic_DNA"/>
</dbReference>
<proteinExistence type="inferred from homology"/>
<keyword evidence="7" id="KW-0479">Metal-binding</keyword>
<dbReference type="InParanoid" id="G0VF29"/>
<evidence type="ECO:0000256" key="5">
    <source>
        <dbReference type="ARBA" id="ARBA00044692"/>
    </source>
</evidence>
<evidence type="ECO:0000256" key="2">
    <source>
        <dbReference type="ARBA" id="ARBA00006562"/>
    </source>
</evidence>
<reference key="2">
    <citation type="submission" date="2011-08" db="EMBL/GenBank/DDBJ databases">
        <title>Genome sequence of Naumovozyma castellii.</title>
        <authorList>
            <person name="Gordon J.L."/>
            <person name="Armisen D."/>
            <person name="Proux-Wera E."/>
            <person name="OhEigeartaigh S.S."/>
            <person name="Byrne K.P."/>
            <person name="Wolfe K.H."/>
        </authorList>
    </citation>
    <scope>NUCLEOTIDE SEQUENCE</scope>
    <source>
        <strain>Type strain:CBS 4309</strain>
    </source>
</reference>
<dbReference type="PANTHER" id="PTHR12395:SF9">
    <property type="entry name" value="DECAPPING AND EXORIBONUCLEASE PROTEIN"/>
    <property type="match status" value="1"/>
</dbReference>
<comment type="function">
    <text evidence="7">Decapping enzyme for NAD-capped RNAs: specifically hydrolyzes the nicotinamide adenine dinucleotide (NAD) cap from a subset of RNAs by removing the entire NAD moiety from the 5'-end of an NAD-capped RNA.</text>
</comment>
<evidence type="ECO:0000256" key="7">
    <source>
        <dbReference type="RuleBase" id="RU367113"/>
    </source>
</evidence>
<dbReference type="GO" id="GO:0000448">
    <property type="term" value="P:cleavage in ITS2 between 5.8S rRNA and LSU-rRNA of tricistronic rRNA transcript (SSU-rRNA, 5.8S rRNA, LSU-rRNA)"/>
    <property type="evidence" value="ECO:0007669"/>
    <property type="project" value="EnsemblFungi"/>
</dbReference>
<comment type="catalytic activity">
    <reaction evidence="5">
        <text>a 5'-end triphospho-ribonucleoside in mRNA + H2O = a 5'-end phospho-ribonucleoside in mRNA + diphosphate + H(+)</text>
        <dbReference type="Rhea" id="RHEA:78683"/>
        <dbReference type="Rhea" id="RHEA-COMP:15692"/>
        <dbReference type="Rhea" id="RHEA-COMP:17164"/>
        <dbReference type="ChEBI" id="CHEBI:15377"/>
        <dbReference type="ChEBI" id="CHEBI:15378"/>
        <dbReference type="ChEBI" id="CHEBI:33019"/>
        <dbReference type="ChEBI" id="CHEBI:138282"/>
        <dbReference type="ChEBI" id="CHEBI:167618"/>
    </reaction>
    <physiologicalReaction direction="left-to-right" evidence="5">
        <dbReference type="Rhea" id="RHEA:78684"/>
    </physiologicalReaction>
</comment>
<dbReference type="InterPro" id="IPR013961">
    <property type="entry name" value="RAI1"/>
</dbReference>
<dbReference type="FunCoup" id="G0VF29">
    <property type="interactions" value="687"/>
</dbReference>
<keyword evidence="7" id="KW-0547">Nucleotide-binding</keyword>